<sequence>MLGSLVAAGTVGVMAAPAQAALAGGPADYTAQAGKAADYINGHSADVPSEHLGAQLDKALALVASGKTDAATQATLGKIKGNIQAKGSAYCAPVGKPVNVGGCAKVTITLLAAGEPTTYGGFDYAKPVTSASQFTEYATNQALDMIALERLGKPIPKALFKSVTDYASSTPKWADPDTDGLMLTALSHVKGSDTDKAKAVTSLEGRLDAAKQGEAWGFKGAGPNVNTTAWVASGLYRAGDADHKGQAVKGRAWLVSRQQADGSFGNNAAKTPEGK</sequence>
<reference evidence="2 3" key="1">
    <citation type="submission" date="2011-07" db="EMBL/GenBank/DDBJ databases">
        <title>Genome Sequence of Propionibacterium acnes SK182B-JCVI.</title>
        <authorList>
            <person name="Durkin A.S."/>
            <person name="Madupu R."/>
            <person name="Hostetler J."/>
            <person name="Radune D."/>
            <person name="Torralba M."/>
            <person name="Methe B."/>
            <person name="Sutton G."/>
            <person name="Strausberg R.L."/>
            <person name="Nelson K.E."/>
        </authorList>
    </citation>
    <scope>NUCLEOTIDE SEQUENCE [LARGE SCALE GENOMIC DNA]</scope>
    <source>
        <strain evidence="2 3">SK182B-JCVI</strain>
    </source>
</reference>
<keyword evidence="1" id="KW-0732">Signal</keyword>
<feature type="signal peptide" evidence="1">
    <location>
        <begin position="1"/>
        <end position="20"/>
    </location>
</feature>
<name>F9NV54_9ACTN</name>
<dbReference type="EMBL" id="AFUN01000026">
    <property type="protein sequence ID" value="EGR97187.1"/>
    <property type="molecule type" value="Genomic_DNA"/>
</dbReference>
<dbReference type="SUPFAM" id="SSF48239">
    <property type="entry name" value="Terpenoid cyclases/Protein prenyltransferases"/>
    <property type="match status" value="1"/>
</dbReference>
<protein>
    <submittedName>
        <fullName evidence="2">Conserved domain protein</fullName>
    </submittedName>
</protein>
<dbReference type="PATRIC" id="fig|1051006.4.peg.1055"/>
<dbReference type="InterPro" id="IPR008930">
    <property type="entry name" value="Terpenoid_cyclase/PrenylTrfase"/>
</dbReference>
<comment type="caution">
    <text evidence="2">The sequence shown here is derived from an EMBL/GenBank/DDBJ whole genome shotgun (WGS) entry which is preliminary data.</text>
</comment>
<accession>F9NV54</accession>
<proteinExistence type="predicted"/>
<dbReference type="Gene3D" id="1.50.10.20">
    <property type="match status" value="1"/>
</dbReference>
<dbReference type="AlphaFoldDB" id="F9NV54"/>
<dbReference type="STRING" id="1574624.GCA_001642025_01445"/>
<organism evidence="2 3">
    <name type="scientific">[Propionibacterium] namnetense SK182B-JCVI</name>
    <dbReference type="NCBI Taxonomy" id="1051006"/>
    <lineage>
        <taxon>Bacteria</taxon>
        <taxon>Bacillati</taxon>
        <taxon>Actinomycetota</taxon>
        <taxon>Actinomycetes</taxon>
        <taxon>Propionibacteriales</taxon>
        <taxon>Propionibacteriaceae</taxon>
        <taxon>Cutibacterium</taxon>
    </lineage>
</organism>
<gene>
    <name evidence="2" type="ORF">HMPREF1162_2210</name>
</gene>
<dbReference type="RefSeq" id="WP_002549279.1">
    <property type="nucleotide sequence ID" value="NZ_AFUN01000026.1"/>
</dbReference>
<evidence type="ECO:0000313" key="3">
    <source>
        <dbReference type="Proteomes" id="UP000007832"/>
    </source>
</evidence>
<feature type="chain" id="PRO_5003392832" evidence="1">
    <location>
        <begin position="21"/>
        <end position="275"/>
    </location>
</feature>
<dbReference type="Proteomes" id="UP000007832">
    <property type="component" value="Unassembled WGS sequence"/>
</dbReference>
<evidence type="ECO:0000256" key="1">
    <source>
        <dbReference type="SAM" id="SignalP"/>
    </source>
</evidence>
<evidence type="ECO:0000313" key="2">
    <source>
        <dbReference type="EMBL" id="EGR97187.1"/>
    </source>
</evidence>